<dbReference type="AlphaFoldDB" id="A0A8B9JGA1"/>
<name>A0A8B9JGA1_ASTMX</name>
<evidence type="ECO:0000313" key="5">
    <source>
        <dbReference type="Ensembl" id="ENSAMXP00005021066.1"/>
    </source>
</evidence>
<evidence type="ECO:0000259" key="4">
    <source>
        <dbReference type="Pfam" id="PF11265"/>
    </source>
</evidence>
<sequence>MLPLSPKIGANQVSDVVFVIEGTANLGPYFESLRKNYILPAIEYFNGGPPAETDFGGDYGGTQYGLVVFSTVDCAPESYVQCHAPTSSAYEFVSWIDKIQLFVANAANAELVFFRDCKKRWTPCRRSHSMKMKPKSSAMLAILKPESAQ</sequence>
<comment type="similarity">
    <text evidence="1 3">Belongs to the Mediator complex subunit 25 family.</text>
</comment>
<organism evidence="5 6">
    <name type="scientific">Astyanax mexicanus</name>
    <name type="common">Blind cave fish</name>
    <name type="synonym">Astyanax fasciatus mexicanus</name>
    <dbReference type="NCBI Taxonomy" id="7994"/>
    <lineage>
        <taxon>Eukaryota</taxon>
        <taxon>Metazoa</taxon>
        <taxon>Chordata</taxon>
        <taxon>Craniata</taxon>
        <taxon>Vertebrata</taxon>
        <taxon>Euteleostomi</taxon>
        <taxon>Actinopterygii</taxon>
        <taxon>Neopterygii</taxon>
        <taxon>Teleostei</taxon>
        <taxon>Ostariophysi</taxon>
        <taxon>Characiformes</taxon>
        <taxon>Characoidei</taxon>
        <taxon>Acestrorhamphidae</taxon>
        <taxon>Acestrorhamphinae</taxon>
        <taxon>Astyanax</taxon>
    </lineage>
</organism>
<comment type="subcellular location">
    <subcellularLocation>
        <location evidence="3">Nucleus</location>
    </subcellularLocation>
</comment>
<dbReference type="Proteomes" id="UP000694621">
    <property type="component" value="Unplaced"/>
</dbReference>
<reference evidence="5" key="1">
    <citation type="submission" date="2025-08" db="UniProtKB">
        <authorList>
            <consortium name="Ensembl"/>
        </authorList>
    </citation>
    <scope>IDENTIFICATION</scope>
</reference>
<protein>
    <recommendedName>
        <fullName evidence="2 3">Mediator of RNA polymerase II transcription subunit 25</fullName>
    </recommendedName>
</protein>
<accession>A0A8B9JGA1</accession>
<dbReference type="InterPro" id="IPR021419">
    <property type="entry name" value="Mediator_Med25_VWA"/>
</dbReference>
<dbReference type="Ensembl" id="ENSAMXT00005023280.1">
    <property type="protein sequence ID" value="ENSAMXP00005021066.1"/>
    <property type="gene ID" value="ENSAMXG00005010914.1"/>
</dbReference>
<comment type="subunit">
    <text evidence="3">Component of the Mediator complex.</text>
</comment>
<dbReference type="GO" id="GO:0045944">
    <property type="term" value="P:positive regulation of transcription by RNA polymerase II"/>
    <property type="evidence" value="ECO:0007669"/>
    <property type="project" value="TreeGrafter"/>
</dbReference>
<dbReference type="InterPro" id="IPR036465">
    <property type="entry name" value="vWFA_dom_sf"/>
</dbReference>
<evidence type="ECO:0000256" key="3">
    <source>
        <dbReference type="RuleBase" id="RU369088"/>
    </source>
</evidence>
<comment type="function">
    <text evidence="3">Component of the Mediator complex, a coactivator involved in the regulated transcription of nearly all RNA polymerase II-dependent genes. Mediator functions as a bridge to convey information from gene-specific regulatory proteins to the basal RNA polymerase II transcription machinery. Mediator is recruited to promoters by direct interactions with regulatory proteins and serves as a scaffold for the assembly of a functional preinitiation complex with RNA polymerase II and the general transcription factors.</text>
</comment>
<dbReference type="SUPFAM" id="SSF53300">
    <property type="entry name" value="vWA-like"/>
    <property type="match status" value="1"/>
</dbReference>
<evidence type="ECO:0000256" key="2">
    <source>
        <dbReference type="ARBA" id="ARBA00019694"/>
    </source>
</evidence>
<evidence type="ECO:0000256" key="1">
    <source>
        <dbReference type="ARBA" id="ARBA00009102"/>
    </source>
</evidence>
<dbReference type="PANTHER" id="PTHR12433">
    <property type="entry name" value="MEDIATOR OF RNA POLYMERASE II TRANSCRIPTION SUBUNIT 25"/>
    <property type="match status" value="1"/>
</dbReference>
<dbReference type="Pfam" id="PF11265">
    <property type="entry name" value="Med25_VWA"/>
    <property type="match status" value="1"/>
</dbReference>
<evidence type="ECO:0000313" key="6">
    <source>
        <dbReference type="Proteomes" id="UP000694621"/>
    </source>
</evidence>
<feature type="domain" description="Mediator of RNA polymerase II transcription subunit 25 von Willebrand factor type A" evidence="4">
    <location>
        <begin position="11"/>
        <end position="102"/>
    </location>
</feature>
<dbReference type="GO" id="GO:0016592">
    <property type="term" value="C:mediator complex"/>
    <property type="evidence" value="ECO:0007669"/>
    <property type="project" value="UniProtKB-UniRule"/>
</dbReference>
<dbReference type="GO" id="GO:0005667">
    <property type="term" value="C:transcription regulator complex"/>
    <property type="evidence" value="ECO:0007669"/>
    <property type="project" value="UniProtKB-UniRule"/>
</dbReference>
<keyword evidence="3" id="KW-0539">Nucleus</keyword>
<dbReference type="PANTHER" id="PTHR12433:SF11">
    <property type="entry name" value="MEDIATOR OF RNA POLYMERASE II TRANSCRIPTION SUBUNIT 25"/>
    <property type="match status" value="1"/>
</dbReference>
<keyword evidence="3" id="KW-0804">Transcription</keyword>
<keyword evidence="3" id="KW-0805">Transcription regulation</keyword>
<proteinExistence type="inferred from homology"/>